<proteinExistence type="predicted"/>
<feature type="transmembrane region" description="Helical" evidence="1">
    <location>
        <begin position="140"/>
        <end position="163"/>
    </location>
</feature>
<evidence type="ECO:0000313" key="4">
    <source>
        <dbReference type="WBParaSite" id="PDA_v2.g27943.t1"/>
    </source>
</evidence>
<dbReference type="AlphaFoldDB" id="A0A914QKU2"/>
<sequence length="246" mass="28382">MTQFISAIIFAINLIIGYSDAKEKNEHGARLVLTILTFPYIVFGILSSLCCYQTKIHLRINRTQSKLQQCFLQIPLTNYRLIILFFNVMVSLSSLMIFSIALAEGEYHISQLILLTPFIPTILFAFALKFEKKWLFKLTLWFWGCFIFIFITCFLSAVIYHSITSTMPNFINFIAILSILLIFGIHGIIGFLSALSIYHKIEKKENTIASNFENQNFILLQELNVNHEIEQPLSPTIKVYSEIFDV</sequence>
<feature type="transmembrane region" description="Helical" evidence="1">
    <location>
        <begin position="169"/>
        <end position="195"/>
    </location>
</feature>
<name>A0A914QKU2_9BILA</name>
<feature type="chain" id="PRO_5037622525" evidence="2">
    <location>
        <begin position="22"/>
        <end position="246"/>
    </location>
</feature>
<evidence type="ECO:0000313" key="3">
    <source>
        <dbReference type="Proteomes" id="UP000887578"/>
    </source>
</evidence>
<keyword evidence="1" id="KW-0472">Membrane</keyword>
<feature type="signal peptide" evidence="2">
    <location>
        <begin position="1"/>
        <end position="21"/>
    </location>
</feature>
<keyword evidence="2" id="KW-0732">Signal</keyword>
<accession>A0A914QKU2</accession>
<keyword evidence="1" id="KW-0812">Transmembrane</keyword>
<evidence type="ECO:0000256" key="1">
    <source>
        <dbReference type="SAM" id="Phobius"/>
    </source>
</evidence>
<reference evidence="4" key="1">
    <citation type="submission" date="2022-11" db="UniProtKB">
        <authorList>
            <consortium name="WormBaseParasite"/>
        </authorList>
    </citation>
    <scope>IDENTIFICATION</scope>
</reference>
<keyword evidence="1" id="KW-1133">Transmembrane helix</keyword>
<organism evidence="3 4">
    <name type="scientific">Panagrolaimus davidi</name>
    <dbReference type="NCBI Taxonomy" id="227884"/>
    <lineage>
        <taxon>Eukaryota</taxon>
        <taxon>Metazoa</taxon>
        <taxon>Ecdysozoa</taxon>
        <taxon>Nematoda</taxon>
        <taxon>Chromadorea</taxon>
        <taxon>Rhabditida</taxon>
        <taxon>Tylenchina</taxon>
        <taxon>Panagrolaimomorpha</taxon>
        <taxon>Panagrolaimoidea</taxon>
        <taxon>Panagrolaimidae</taxon>
        <taxon>Panagrolaimus</taxon>
    </lineage>
</organism>
<dbReference type="WBParaSite" id="PDA_v2.g27943.t1">
    <property type="protein sequence ID" value="PDA_v2.g27943.t1"/>
    <property type="gene ID" value="PDA_v2.g27943"/>
</dbReference>
<protein>
    <submittedName>
        <fullName evidence="4">Uncharacterized protein</fullName>
    </submittedName>
</protein>
<feature type="transmembrane region" description="Helical" evidence="1">
    <location>
        <begin position="109"/>
        <end position="128"/>
    </location>
</feature>
<feature type="transmembrane region" description="Helical" evidence="1">
    <location>
        <begin position="31"/>
        <end position="52"/>
    </location>
</feature>
<dbReference type="Proteomes" id="UP000887578">
    <property type="component" value="Unplaced"/>
</dbReference>
<keyword evidence="3" id="KW-1185">Reference proteome</keyword>
<feature type="transmembrane region" description="Helical" evidence="1">
    <location>
        <begin position="81"/>
        <end position="103"/>
    </location>
</feature>
<evidence type="ECO:0000256" key="2">
    <source>
        <dbReference type="SAM" id="SignalP"/>
    </source>
</evidence>